<evidence type="ECO:0000256" key="3">
    <source>
        <dbReference type="ARBA" id="ARBA00022630"/>
    </source>
</evidence>
<dbReference type="STRING" id="1424294.Gferi_04595"/>
<dbReference type="SUPFAM" id="SSF52467">
    <property type="entry name" value="DHS-like NAD/FAD-binding domain"/>
    <property type="match status" value="1"/>
</dbReference>
<keyword evidence="3" id="KW-0285">Flavoprotein</keyword>
<gene>
    <name evidence="7" type="ORF">Gferi_04595</name>
</gene>
<sequence length="318" mass="34761">MKTAVVLNGCSPSLDQQIEEINGFLSSYLSSDFEIEVWILTHQKINKAELKGIIQTDYIGLVQTNTGYLPEDFLDALQRMFSIRKPELIVFGSSSYAKELSARLAYRLKGSSCIGVNSCRIKDGKFLVEKEVYSNHLTARFILKKVPCCISITKGFRTERDILECLPEFEVISSDAEKVYSWIKSYHSCQKENAAGLETASVVVAVGRGIGCKENIGSIAAFAESMNAKLGASRPVVMSAWTEMDKLIGASGTITAPSVCIALGISGAAAFAVGIEKSTWIVAVNKDEKAPIFKMADIGIIDDYNEVVQELTKLLSKK</sequence>
<evidence type="ECO:0000259" key="6">
    <source>
        <dbReference type="Pfam" id="PF01012"/>
    </source>
</evidence>
<proteinExistence type="inferred from homology"/>
<evidence type="ECO:0000256" key="1">
    <source>
        <dbReference type="ARBA" id="ARBA00005817"/>
    </source>
</evidence>
<dbReference type="InterPro" id="IPR014729">
    <property type="entry name" value="Rossmann-like_a/b/a_fold"/>
</dbReference>
<keyword evidence="2" id="KW-0813">Transport</keyword>
<dbReference type="InterPro" id="IPR014731">
    <property type="entry name" value="ETF_asu_C"/>
</dbReference>
<dbReference type="InterPro" id="IPR029035">
    <property type="entry name" value="DHS-like_NAD/FAD-binding_dom"/>
</dbReference>
<protein>
    <recommendedName>
        <fullName evidence="9">Electron transfer flavoprotein alpha/beta-subunit N-terminal domain-containing protein</fullName>
    </recommendedName>
</protein>
<dbReference type="GO" id="GO:0009055">
    <property type="term" value="F:electron transfer activity"/>
    <property type="evidence" value="ECO:0007669"/>
    <property type="project" value="InterPro"/>
</dbReference>
<comment type="similarity">
    <text evidence="1">Belongs to the ETF alpha-subunit/FixB family.</text>
</comment>
<dbReference type="KEGG" id="gfe:Gferi_04595"/>
<dbReference type="InterPro" id="IPR014730">
    <property type="entry name" value="ETF_a/b_N"/>
</dbReference>
<evidence type="ECO:0000256" key="4">
    <source>
        <dbReference type="ARBA" id="ARBA00022827"/>
    </source>
</evidence>
<dbReference type="Proteomes" id="UP000095743">
    <property type="component" value="Chromosome"/>
</dbReference>
<evidence type="ECO:0000313" key="7">
    <source>
        <dbReference type="EMBL" id="AOT68898.1"/>
    </source>
</evidence>
<dbReference type="OrthoDB" id="1912581at2"/>
<dbReference type="GO" id="GO:0050660">
    <property type="term" value="F:flavin adenine dinucleotide binding"/>
    <property type="evidence" value="ECO:0007669"/>
    <property type="project" value="InterPro"/>
</dbReference>
<keyword evidence="4" id="KW-0274">FAD</keyword>
<dbReference type="Gene3D" id="3.40.50.620">
    <property type="entry name" value="HUPs"/>
    <property type="match status" value="1"/>
</dbReference>
<dbReference type="Gene3D" id="3.40.50.1220">
    <property type="entry name" value="TPP-binding domain"/>
    <property type="match status" value="1"/>
</dbReference>
<organism evidence="7 8">
    <name type="scientific">Geosporobacter ferrireducens</name>
    <dbReference type="NCBI Taxonomy" id="1424294"/>
    <lineage>
        <taxon>Bacteria</taxon>
        <taxon>Bacillati</taxon>
        <taxon>Bacillota</taxon>
        <taxon>Clostridia</taxon>
        <taxon>Peptostreptococcales</taxon>
        <taxon>Thermotaleaceae</taxon>
        <taxon>Geosporobacter</taxon>
    </lineage>
</organism>
<accession>A0A1D8GDB0</accession>
<evidence type="ECO:0000313" key="8">
    <source>
        <dbReference type="Proteomes" id="UP000095743"/>
    </source>
</evidence>
<dbReference type="SUPFAM" id="SSF52402">
    <property type="entry name" value="Adenine nucleotide alpha hydrolases-like"/>
    <property type="match status" value="1"/>
</dbReference>
<dbReference type="RefSeq" id="WP_069974464.1">
    <property type="nucleotide sequence ID" value="NZ_CP017269.1"/>
</dbReference>
<evidence type="ECO:0000256" key="2">
    <source>
        <dbReference type="ARBA" id="ARBA00022448"/>
    </source>
</evidence>
<dbReference type="AlphaFoldDB" id="A0A1D8GDB0"/>
<name>A0A1D8GDB0_9FIRM</name>
<dbReference type="Pfam" id="PF01012">
    <property type="entry name" value="ETF"/>
    <property type="match status" value="1"/>
</dbReference>
<feature type="domain" description="Electron transfer flavoprotein alpha/beta-subunit N-terminal" evidence="6">
    <location>
        <begin position="67"/>
        <end position="155"/>
    </location>
</feature>
<dbReference type="PANTHER" id="PTHR43153">
    <property type="entry name" value="ELECTRON TRANSFER FLAVOPROTEIN ALPHA"/>
    <property type="match status" value="1"/>
</dbReference>
<dbReference type="EMBL" id="CP017269">
    <property type="protein sequence ID" value="AOT68898.1"/>
    <property type="molecule type" value="Genomic_DNA"/>
</dbReference>
<keyword evidence="8" id="KW-1185">Reference proteome</keyword>
<dbReference type="PANTHER" id="PTHR43153:SF5">
    <property type="entry name" value="PROTEIN FIXB-RELATED"/>
    <property type="match status" value="1"/>
</dbReference>
<dbReference type="InterPro" id="IPR001308">
    <property type="entry name" value="ETF_a/FixB"/>
</dbReference>
<evidence type="ECO:0000259" key="5">
    <source>
        <dbReference type="Pfam" id="PF00766"/>
    </source>
</evidence>
<reference evidence="7 8" key="1">
    <citation type="submission" date="2016-09" db="EMBL/GenBank/DDBJ databases">
        <title>Genomic analysis reveals versatility of anaerobic energy metabolism of Geosporobacter ferrireducens IRF9 of phylum Firmicutes.</title>
        <authorList>
            <person name="Kim S.-J."/>
        </authorList>
    </citation>
    <scope>NUCLEOTIDE SEQUENCE [LARGE SCALE GENOMIC DNA]</scope>
    <source>
        <strain evidence="7 8">IRF9</strain>
    </source>
</reference>
<feature type="domain" description="Electron transfer flavoprotein alpha subunit C-terminal" evidence="5">
    <location>
        <begin position="197"/>
        <end position="276"/>
    </location>
</feature>
<evidence type="ECO:0008006" key="9">
    <source>
        <dbReference type="Google" id="ProtNLM"/>
    </source>
</evidence>
<dbReference type="Pfam" id="PF00766">
    <property type="entry name" value="ETF_alpha"/>
    <property type="match status" value="1"/>
</dbReference>
<dbReference type="GO" id="GO:0033539">
    <property type="term" value="P:fatty acid beta-oxidation using acyl-CoA dehydrogenase"/>
    <property type="evidence" value="ECO:0007669"/>
    <property type="project" value="TreeGrafter"/>
</dbReference>